<dbReference type="EMBL" id="BKCJ011073976">
    <property type="protein sequence ID" value="GFC80188.1"/>
    <property type="molecule type" value="Genomic_DNA"/>
</dbReference>
<accession>A0A699R421</accession>
<comment type="caution">
    <text evidence="2">The sequence shown here is derived from an EMBL/GenBank/DDBJ whole genome shotgun (WGS) entry which is preliminary data.</text>
</comment>
<name>A0A699R421_TANCI</name>
<feature type="region of interest" description="Disordered" evidence="1">
    <location>
        <begin position="43"/>
        <end position="68"/>
    </location>
</feature>
<dbReference type="AlphaFoldDB" id="A0A699R421"/>
<gene>
    <name evidence="2" type="ORF">Tci_852158</name>
</gene>
<proteinExistence type="predicted"/>
<organism evidence="2">
    <name type="scientific">Tanacetum cinerariifolium</name>
    <name type="common">Dalmatian daisy</name>
    <name type="synonym">Chrysanthemum cinerariifolium</name>
    <dbReference type="NCBI Taxonomy" id="118510"/>
    <lineage>
        <taxon>Eukaryota</taxon>
        <taxon>Viridiplantae</taxon>
        <taxon>Streptophyta</taxon>
        <taxon>Embryophyta</taxon>
        <taxon>Tracheophyta</taxon>
        <taxon>Spermatophyta</taxon>
        <taxon>Magnoliopsida</taxon>
        <taxon>eudicotyledons</taxon>
        <taxon>Gunneridae</taxon>
        <taxon>Pentapetalae</taxon>
        <taxon>asterids</taxon>
        <taxon>campanulids</taxon>
        <taxon>Asterales</taxon>
        <taxon>Asteraceae</taxon>
        <taxon>Asteroideae</taxon>
        <taxon>Anthemideae</taxon>
        <taxon>Anthemidinae</taxon>
        <taxon>Tanacetum</taxon>
    </lineage>
</organism>
<feature type="compositionally biased region" description="Pro residues" evidence="1">
    <location>
        <begin position="50"/>
        <end position="65"/>
    </location>
</feature>
<reference evidence="2" key="1">
    <citation type="journal article" date="2019" name="Sci. Rep.">
        <title>Draft genome of Tanacetum cinerariifolium, the natural source of mosquito coil.</title>
        <authorList>
            <person name="Yamashiro T."/>
            <person name="Shiraishi A."/>
            <person name="Satake H."/>
            <person name="Nakayama K."/>
        </authorList>
    </citation>
    <scope>NUCLEOTIDE SEQUENCE</scope>
</reference>
<evidence type="ECO:0000313" key="2">
    <source>
        <dbReference type="EMBL" id="GFC80188.1"/>
    </source>
</evidence>
<evidence type="ECO:0000256" key="1">
    <source>
        <dbReference type="SAM" id="MobiDB-lite"/>
    </source>
</evidence>
<sequence length="190" mass="20817">MRRVGKGFSTVDMPLFEGMIVAQQDDDIADEGVANVVVDDVPSATNVPTLPSPTPTTQPPPPPSQDLPSTLQDKIAQTLAFIKLKQKVKKLERRNKLKVSKLRRLKRAGTVQRVNTSGDTVMGDVSKQGRIIASMDVDIDVTLKDIADIAKEVVVDAEIEESADVQGRQEESQAQIYQIDLEHADKVLSM</sequence>
<protein>
    <submittedName>
        <fullName evidence="2">Uncharacterized protein</fullName>
    </submittedName>
</protein>